<feature type="region of interest" description="Disordered" evidence="1">
    <location>
        <begin position="178"/>
        <end position="204"/>
    </location>
</feature>
<dbReference type="EMBL" id="BMAT01010010">
    <property type="protein sequence ID" value="GFS18414.1"/>
    <property type="molecule type" value="Genomic_DNA"/>
</dbReference>
<accession>A0AAV4J8U6</accession>
<keyword evidence="3" id="KW-1185">Reference proteome</keyword>
<dbReference type="Proteomes" id="UP000762676">
    <property type="component" value="Unassembled WGS sequence"/>
</dbReference>
<gene>
    <name evidence="2" type="ORF">ElyMa_005005900</name>
</gene>
<sequence length="239" mass="24876">MVIGNGPMGKDQHIDISMSDFVMTVSPSSICLLSAVAGAASVPSDEEILVPELEDFSRLWKKQSLADCSFWFTNSVVDTGTNLDEASAAVALNAEVQLRGEQVCTRLVFLLSSSCKGCEHNLKRLDTNLNDDGGDAGGFSDSDYAGDCIDDDVDDDDGAGGDYAGDCNDDSAGGDYAGDCNDDDDTDDDGAGGDHAGDFIDDDDDDGAGGDCSDGHYVVDCIDDGSCGSCCIDDSDNFL</sequence>
<proteinExistence type="predicted"/>
<evidence type="ECO:0000256" key="1">
    <source>
        <dbReference type="SAM" id="MobiDB-lite"/>
    </source>
</evidence>
<comment type="caution">
    <text evidence="2">The sequence shown here is derived from an EMBL/GenBank/DDBJ whole genome shotgun (WGS) entry which is preliminary data.</text>
</comment>
<evidence type="ECO:0000313" key="2">
    <source>
        <dbReference type="EMBL" id="GFS18414.1"/>
    </source>
</evidence>
<organism evidence="2 3">
    <name type="scientific">Elysia marginata</name>
    <dbReference type="NCBI Taxonomy" id="1093978"/>
    <lineage>
        <taxon>Eukaryota</taxon>
        <taxon>Metazoa</taxon>
        <taxon>Spiralia</taxon>
        <taxon>Lophotrochozoa</taxon>
        <taxon>Mollusca</taxon>
        <taxon>Gastropoda</taxon>
        <taxon>Heterobranchia</taxon>
        <taxon>Euthyneura</taxon>
        <taxon>Panpulmonata</taxon>
        <taxon>Sacoglossa</taxon>
        <taxon>Placobranchoidea</taxon>
        <taxon>Plakobranchidae</taxon>
        <taxon>Elysia</taxon>
    </lineage>
</organism>
<reference evidence="2 3" key="1">
    <citation type="journal article" date="2021" name="Elife">
        <title>Chloroplast acquisition without the gene transfer in kleptoplastic sea slugs, Plakobranchus ocellatus.</title>
        <authorList>
            <person name="Maeda T."/>
            <person name="Takahashi S."/>
            <person name="Yoshida T."/>
            <person name="Shimamura S."/>
            <person name="Takaki Y."/>
            <person name="Nagai Y."/>
            <person name="Toyoda A."/>
            <person name="Suzuki Y."/>
            <person name="Arimoto A."/>
            <person name="Ishii H."/>
            <person name="Satoh N."/>
            <person name="Nishiyama T."/>
            <person name="Hasebe M."/>
            <person name="Maruyama T."/>
            <person name="Minagawa J."/>
            <person name="Obokata J."/>
            <person name="Shigenobu S."/>
        </authorList>
    </citation>
    <scope>NUCLEOTIDE SEQUENCE [LARGE SCALE GENOMIC DNA]</scope>
</reference>
<protein>
    <submittedName>
        <fullName evidence="2">Uncharacterized protein</fullName>
    </submittedName>
</protein>
<name>A0AAV4J8U6_9GAST</name>
<dbReference type="AlphaFoldDB" id="A0AAV4J8U6"/>
<evidence type="ECO:0000313" key="3">
    <source>
        <dbReference type="Proteomes" id="UP000762676"/>
    </source>
</evidence>
<feature type="compositionally biased region" description="Acidic residues" evidence="1">
    <location>
        <begin position="180"/>
        <end position="191"/>
    </location>
</feature>